<dbReference type="EMBL" id="CP099489">
    <property type="protein sequence ID" value="USQ78477.1"/>
    <property type="molecule type" value="Genomic_DNA"/>
</dbReference>
<keyword evidence="1" id="KW-0812">Transmembrane</keyword>
<protein>
    <submittedName>
        <fullName evidence="2">Uncharacterized protein</fullName>
    </submittedName>
</protein>
<gene>
    <name evidence="2" type="ORF">NF556_12600</name>
</gene>
<accession>A0ABY4YQQ6</accession>
<organism evidence="2 3">
    <name type="scientific">Ornithinimicrobium faecis</name>
    <dbReference type="NCBI Taxonomy" id="2934158"/>
    <lineage>
        <taxon>Bacteria</taxon>
        <taxon>Bacillati</taxon>
        <taxon>Actinomycetota</taxon>
        <taxon>Actinomycetes</taxon>
        <taxon>Micrococcales</taxon>
        <taxon>Ornithinimicrobiaceae</taxon>
        <taxon>Ornithinimicrobium</taxon>
    </lineage>
</organism>
<feature type="transmembrane region" description="Helical" evidence="1">
    <location>
        <begin position="29"/>
        <end position="46"/>
    </location>
</feature>
<name>A0ABY4YQQ6_9MICO</name>
<evidence type="ECO:0000313" key="3">
    <source>
        <dbReference type="Proteomes" id="UP001056455"/>
    </source>
</evidence>
<evidence type="ECO:0000313" key="2">
    <source>
        <dbReference type="EMBL" id="USQ78477.1"/>
    </source>
</evidence>
<keyword evidence="1" id="KW-1133">Transmembrane helix</keyword>
<dbReference type="Proteomes" id="UP001056455">
    <property type="component" value="Chromosome"/>
</dbReference>
<keyword evidence="1" id="KW-0472">Membrane</keyword>
<keyword evidence="3" id="KW-1185">Reference proteome</keyword>
<reference evidence="2" key="1">
    <citation type="submission" date="2022-06" db="EMBL/GenBank/DDBJ databases">
        <title>Ornithinimicrobium HY1793.</title>
        <authorList>
            <person name="Huang Y."/>
        </authorList>
    </citation>
    <scope>NUCLEOTIDE SEQUENCE</scope>
    <source>
        <strain evidence="2">HY1793</strain>
    </source>
</reference>
<evidence type="ECO:0000256" key="1">
    <source>
        <dbReference type="SAM" id="Phobius"/>
    </source>
</evidence>
<sequence>MEQQAVGAAGVGALRGPERRGLNWWVRRILTWSALAVIGLILLLFFEASFGHDGLLCELGWDSDGAGEITSGCGGFWTDEY</sequence>
<proteinExistence type="predicted"/>
<dbReference type="RefSeq" id="WP_252591275.1">
    <property type="nucleotide sequence ID" value="NZ_CP099489.1"/>
</dbReference>